<gene>
    <name evidence="1" type="ORF">THAOC_14945</name>
</gene>
<dbReference type="EMBL" id="AGNL01017374">
    <property type="protein sequence ID" value="EJK64332.1"/>
    <property type="molecule type" value="Genomic_DNA"/>
</dbReference>
<accession>K0T1K3</accession>
<organism evidence="1 2">
    <name type="scientific">Thalassiosira oceanica</name>
    <name type="common">Marine diatom</name>
    <dbReference type="NCBI Taxonomy" id="159749"/>
    <lineage>
        <taxon>Eukaryota</taxon>
        <taxon>Sar</taxon>
        <taxon>Stramenopiles</taxon>
        <taxon>Ochrophyta</taxon>
        <taxon>Bacillariophyta</taxon>
        <taxon>Coscinodiscophyceae</taxon>
        <taxon>Thalassiosirophycidae</taxon>
        <taxon>Thalassiosirales</taxon>
        <taxon>Thalassiosiraceae</taxon>
        <taxon>Thalassiosira</taxon>
    </lineage>
</organism>
<sequence length="142" mass="15183">RGRVPRLRAWRAMTTHPVFGGRRRGLSCSAECPLHADVSIGSVRGLRRPQTTIDASSVVDLSAPMCSRPSHEQFFLSRVSLLQAAGVAGNQLSPNRADEGSGERYCLVPSSARFGDMSSDDTVATCVNDSVGRSVALLAIVR</sequence>
<dbReference type="AlphaFoldDB" id="K0T1K3"/>
<feature type="non-terminal residue" evidence="1">
    <location>
        <position position="1"/>
    </location>
</feature>
<proteinExistence type="predicted"/>
<protein>
    <submittedName>
        <fullName evidence="1">Uncharacterized protein</fullName>
    </submittedName>
</protein>
<evidence type="ECO:0000313" key="2">
    <source>
        <dbReference type="Proteomes" id="UP000266841"/>
    </source>
</evidence>
<dbReference type="Proteomes" id="UP000266841">
    <property type="component" value="Unassembled WGS sequence"/>
</dbReference>
<evidence type="ECO:0000313" key="1">
    <source>
        <dbReference type="EMBL" id="EJK64332.1"/>
    </source>
</evidence>
<dbReference type="eggNOG" id="ENOG502TBA5">
    <property type="taxonomic scope" value="Eukaryota"/>
</dbReference>
<keyword evidence="2" id="KW-1185">Reference proteome</keyword>
<name>K0T1K3_THAOC</name>
<reference evidence="1 2" key="1">
    <citation type="journal article" date="2012" name="Genome Biol.">
        <title>Genome and low-iron response of an oceanic diatom adapted to chronic iron limitation.</title>
        <authorList>
            <person name="Lommer M."/>
            <person name="Specht M."/>
            <person name="Roy A.S."/>
            <person name="Kraemer L."/>
            <person name="Andreson R."/>
            <person name="Gutowska M.A."/>
            <person name="Wolf J."/>
            <person name="Bergner S.V."/>
            <person name="Schilhabel M.B."/>
            <person name="Klostermeier U.C."/>
            <person name="Beiko R.G."/>
            <person name="Rosenstiel P."/>
            <person name="Hippler M."/>
            <person name="Laroche J."/>
        </authorList>
    </citation>
    <scope>NUCLEOTIDE SEQUENCE [LARGE SCALE GENOMIC DNA]</scope>
    <source>
        <strain evidence="1 2">CCMP1005</strain>
    </source>
</reference>
<comment type="caution">
    <text evidence="1">The sequence shown here is derived from an EMBL/GenBank/DDBJ whole genome shotgun (WGS) entry which is preliminary data.</text>
</comment>